<evidence type="ECO:0000313" key="2">
    <source>
        <dbReference type="Proteomes" id="UP000439983"/>
    </source>
</evidence>
<proteinExistence type="predicted"/>
<gene>
    <name evidence="1" type="ORF">GHK62_07305</name>
</gene>
<name>A0A6N7LBK9_SINTE</name>
<protein>
    <submittedName>
        <fullName evidence="1">Uncharacterized protein</fullName>
    </submittedName>
</protein>
<accession>A0A6N7LBK9</accession>
<keyword evidence="2" id="KW-1185">Reference proteome</keyword>
<reference evidence="1 2" key="1">
    <citation type="journal article" date="2013" name="Genome Biol.">
        <title>Comparative genomics of the core and accessory genomes of 48 Sinorhizobium strains comprising five genospecies.</title>
        <authorList>
            <person name="Sugawara M."/>
            <person name="Epstein B."/>
            <person name="Badgley B.D."/>
            <person name="Unno T."/>
            <person name="Xu L."/>
            <person name="Reese J."/>
            <person name="Gyaneshwar P."/>
            <person name="Denny R."/>
            <person name="Mudge J."/>
            <person name="Bharti A.K."/>
            <person name="Farmer A.D."/>
            <person name="May G.D."/>
            <person name="Woodward J.E."/>
            <person name="Medigue C."/>
            <person name="Vallenet D."/>
            <person name="Lajus A."/>
            <person name="Rouy Z."/>
            <person name="Martinez-Vaz B."/>
            <person name="Tiffin P."/>
            <person name="Young N.D."/>
            <person name="Sadowsky M.J."/>
        </authorList>
    </citation>
    <scope>NUCLEOTIDE SEQUENCE [LARGE SCALE GENOMIC DNA]</scope>
    <source>
        <strain evidence="1 2">USDA4894</strain>
    </source>
</reference>
<dbReference type="OrthoDB" id="8304274at2"/>
<evidence type="ECO:0000313" key="1">
    <source>
        <dbReference type="EMBL" id="MQX14579.1"/>
    </source>
</evidence>
<dbReference type="Proteomes" id="UP000439983">
    <property type="component" value="Unassembled WGS sequence"/>
</dbReference>
<organism evidence="1 2">
    <name type="scientific">Sinorhizobium terangae</name>
    <dbReference type="NCBI Taxonomy" id="110322"/>
    <lineage>
        <taxon>Bacteria</taxon>
        <taxon>Pseudomonadati</taxon>
        <taxon>Pseudomonadota</taxon>
        <taxon>Alphaproteobacteria</taxon>
        <taxon>Hyphomicrobiales</taxon>
        <taxon>Rhizobiaceae</taxon>
        <taxon>Sinorhizobium/Ensifer group</taxon>
        <taxon>Sinorhizobium</taxon>
    </lineage>
</organism>
<dbReference type="EMBL" id="WITC01000032">
    <property type="protein sequence ID" value="MQX14579.1"/>
    <property type="molecule type" value="Genomic_DNA"/>
</dbReference>
<dbReference type="AlphaFoldDB" id="A0A6N7LBK9"/>
<sequence length="111" mass="12189">MRRLEQRLRGFYLFYLPAATPPSALPGISPTRGEIRKRRTLHSLFSRIANLASELVVDTAVSSANLPPGWGMPAGQRGVPQQAACRVERASLENGMPSNCSLTVVHHARIR</sequence>
<comment type="caution">
    <text evidence="1">The sequence shown here is derived from an EMBL/GenBank/DDBJ whole genome shotgun (WGS) entry which is preliminary data.</text>
</comment>